<dbReference type="EMBL" id="CP163431">
    <property type="protein sequence ID" value="XDQ05128.1"/>
    <property type="molecule type" value="Genomic_DNA"/>
</dbReference>
<sequence>MDLDTLRFGNFASLGTAIDDWSQVVKHLETLEKDAREGLKGLADKASWSGVNATVSREFITKTAGEFTDAHTQATTIYNILKDTHDELVGYHDQLVETISRGLKKNLTVMDTGNGSFTVTMNIHPDRAAKGTTVPDHSQQDVDELCEDVKRLLTRATNSDDTASDALRAIADEAKYGFSGAAYKDRDSAAQALKDAEKYANLIKTKGDSMSPEEFDDLNRQLAGYKNDPLFQEKFATTLGPKGVLDFWADLSDPSDGGDLQRARLDQLGDFQKNLSLTLAGATRSDSPAMQQWENGMVDLADDRIQTRGTQVYGFQLMSNLMRVGDYDDTFLDRYGNALVSTEKKMQIPDHYWNGMGGPPMPKMNFIGEDFGRDPMTGFMTALSNSPDAATAFFNETQPQDNAEWVLKDRPVFDDTPLNSHDGNQSREATGNALVAAATGVNPNDPHAVPVDHSAENRSVLDRSLKIISGTGDDFAPEMRDDMAKVLVNYGDEVHNTASSLADDPSDPRQLDRHQLLEVTKQVSRDQHAYGILNDGLNKEMVRDIYTDHPSDPKETLLRAGHTVGFLEEARYQALATDKEDPSWNAKWLYHGFGGAVNFIPVVGDAAQRGVDALAYQWQLDEQARINDDNARQNGEVFTARENQLQKLSDLWIDANPNHGDSNRYTLTSEINGAAFDGNARAQGLAGNQ</sequence>
<proteinExistence type="predicted"/>
<organism evidence="1">
    <name type="scientific">Streptomyces sp. R08</name>
    <dbReference type="NCBI Taxonomy" id="3238624"/>
    <lineage>
        <taxon>Bacteria</taxon>
        <taxon>Bacillati</taxon>
        <taxon>Actinomycetota</taxon>
        <taxon>Actinomycetes</taxon>
        <taxon>Kitasatosporales</taxon>
        <taxon>Streptomycetaceae</taxon>
        <taxon>Streptomyces</taxon>
    </lineage>
</organism>
<dbReference type="AlphaFoldDB" id="A0AB39MG50"/>
<gene>
    <name evidence="1" type="ORF">AB5J58_35465</name>
</gene>
<name>A0AB39MG50_9ACTN</name>
<accession>A0AB39MG50</accession>
<reference evidence="1" key="1">
    <citation type="submission" date="2024-07" db="EMBL/GenBank/DDBJ databases">
        <authorList>
            <person name="Yu S.T."/>
        </authorList>
    </citation>
    <scope>NUCLEOTIDE SEQUENCE</scope>
    <source>
        <strain evidence="1">R08</strain>
    </source>
</reference>
<evidence type="ECO:0000313" key="1">
    <source>
        <dbReference type="EMBL" id="XDQ05128.1"/>
    </source>
</evidence>
<protein>
    <submittedName>
        <fullName evidence="1">DUF6571 family protein</fullName>
    </submittedName>
</protein>
<dbReference type="RefSeq" id="WP_369190443.1">
    <property type="nucleotide sequence ID" value="NZ_CP163431.1"/>
</dbReference>